<dbReference type="InterPro" id="IPR010610">
    <property type="entry name" value="EryCIII-like_C"/>
</dbReference>
<evidence type="ECO:0000259" key="5">
    <source>
        <dbReference type="Pfam" id="PF21036"/>
    </source>
</evidence>
<proteinExistence type="inferred from homology"/>
<dbReference type="InterPro" id="IPR050426">
    <property type="entry name" value="Glycosyltransferase_28"/>
</dbReference>
<keyword evidence="3" id="KW-0808">Transferase</keyword>
<dbReference type="RefSeq" id="WP_311727980.1">
    <property type="nucleotide sequence ID" value="NZ_JAVRFD010000019.1"/>
</dbReference>
<dbReference type="CDD" id="cd03784">
    <property type="entry name" value="GT1_Gtf-like"/>
    <property type="match status" value="1"/>
</dbReference>
<keyword evidence="2" id="KW-0328">Glycosyltransferase</keyword>
<organism evidence="6 7">
    <name type="scientific">Streptomyces lonegramiae</name>
    <dbReference type="NCBI Taxonomy" id="3075524"/>
    <lineage>
        <taxon>Bacteria</taxon>
        <taxon>Bacillati</taxon>
        <taxon>Actinomycetota</taxon>
        <taxon>Actinomycetes</taxon>
        <taxon>Kitasatosporales</taxon>
        <taxon>Streptomycetaceae</taxon>
        <taxon>Streptomyces</taxon>
    </lineage>
</organism>
<evidence type="ECO:0000313" key="7">
    <source>
        <dbReference type="Proteomes" id="UP001180754"/>
    </source>
</evidence>
<comment type="similarity">
    <text evidence="1">Belongs to the glycosyltransferase 28 family.</text>
</comment>
<evidence type="ECO:0000256" key="3">
    <source>
        <dbReference type="ARBA" id="ARBA00022679"/>
    </source>
</evidence>
<dbReference type="InterPro" id="IPR002213">
    <property type="entry name" value="UDP_glucos_trans"/>
</dbReference>
<dbReference type="Pfam" id="PF21036">
    <property type="entry name" value="EryCIII-like_N"/>
    <property type="match status" value="1"/>
</dbReference>
<gene>
    <name evidence="6" type="ORF">RND15_32870</name>
</gene>
<dbReference type="PANTHER" id="PTHR48050">
    <property type="entry name" value="STEROL 3-BETA-GLUCOSYLTRANSFERASE"/>
    <property type="match status" value="1"/>
</dbReference>
<dbReference type="Gene3D" id="3.40.50.2000">
    <property type="entry name" value="Glycogen Phosphorylase B"/>
    <property type="match status" value="2"/>
</dbReference>
<dbReference type="PANTHER" id="PTHR48050:SF13">
    <property type="entry name" value="STEROL 3-BETA-GLUCOSYLTRANSFERASE UGT80A2"/>
    <property type="match status" value="1"/>
</dbReference>
<comment type="caution">
    <text evidence="6">The sequence shown here is derived from an EMBL/GenBank/DDBJ whole genome shotgun (WGS) entry which is preliminary data.</text>
</comment>
<protein>
    <submittedName>
        <fullName evidence="6">DUF1205 domain-containing protein</fullName>
    </submittedName>
</protein>
<evidence type="ECO:0000256" key="1">
    <source>
        <dbReference type="ARBA" id="ARBA00006962"/>
    </source>
</evidence>
<dbReference type="Pfam" id="PF06722">
    <property type="entry name" value="EryCIII-like_C"/>
    <property type="match status" value="1"/>
</dbReference>
<keyword evidence="7" id="KW-1185">Reference proteome</keyword>
<evidence type="ECO:0000259" key="4">
    <source>
        <dbReference type="Pfam" id="PF06722"/>
    </source>
</evidence>
<sequence>MRVLFTVSDWPSHWFSMVPLGWALQAAGHEVRVVCPPAQAEPLSRAGLMPVPVLEKECGDILARIGNFSDAQLGRWPFAELPPHPVTGEPITSLDAFEPVTWLGENRKQLAAASRRSTDAAVEFARWWRPRLVVHDLLSLEGPLTGKVLGVPSLLHLWGPFAQHDGDLGPGLLPIDFSRAFRRHGLTALLPDTYEHVIDPCPVSVAPPLGAARRHPVRHVPYNGPGVMPTWLPTLPTPGERPRVCVVWSTAVTGMFGPSTFPVPRVVEALAALDVEVLITVTGSDRERIGELPPGMRLLELTPLQLLLPACDLVIHHGGGGCAMTALAAGIPQLMLSNGWDQSTIANRIAASGAGLTMPNAAADPAAIRAAATALLGDGTHRATAKRLRQEMESQPDPAELVTSLCELAEGAALAAR</sequence>
<feature type="domain" description="Erythromycin biosynthesis protein CIII-like N-terminal" evidence="5">
    <location>
        <begin position="22"/>
        <end position="246"/>
    </location>
</feature>
<evidence type="ECO:0000256" key="2">
    <source>
        <dbReference type="ARBA" id="ARBA00022676"/>
    </source>
</evidence>
<dbReference type="InterPro" id="IPR048284">
    <property type="entry name" value="EryCIII-like_N"/>
</dbReference>
<evidence type="ECO:0000313" key="6">
    <source>
        <dbReference type="EMBL" id="MDT0547463.1"/>
    </source>
</evidence>
<feature type="domain" description="Erythromycin biosynthesis protein CIII-like C-terminal" evidence="4">
    <location>
        <begin position="265"/>
        <end position="408"/>
    </location>
</feature>
<dbReference type="SUPFAM" id="SSF53756">
    <property type="entry name" value="UDP-Glycosyltransferase/glycogen phosphorylase"/>
    <property type="match status" value="1"/>
</dbReference>
<accession>A0ABU2XNF3</accession>
<dbReference type="EMBL" id="JAVRFD010000019">
    <property type="protein sequence ID" value="MDT0547463.1"/>
    <property type="molecule type" value="Genomic_DNA"/>
</dbReference>
<name>A0ABU2XNF3_9ACTN</name>
<reference evidence="6" key="1">
    <citation type="submission" date="2024-05" db="EMBL/GenBank/DDBJ databases">
        <title>30 novel species of actinomycetes from the DSMZ collection.</title>
        <authorList>
            <person name="Nouioui I."/>
        </authorList>
    </citation>
    <scope>NUCLEOTIDE SEQUENCE</scope>
    <source>
        <strain evidence="6">DSM 41529</strain>
    </source>
</reference>
<dbReference type="Proteomes" id="UP001180754">
    <property type="component" value="Unassembled WGS sequence"/>
</dbReference>